<dbReference type="EMBL" id="UGHP01000001">
    <property type="protein sequence ID" value="STQ81283.1"/>
    <property type="molecule type" value="Genomic_DNA"/>
</dbReference>
<proteinExistence type="predicted"/>
<accession>A0A377PPN7</accession>
<dbReference type="Proteomes" id="UP000254821">
    <property type="component" value="Unassembled WGS sequence"/>
</dbReference>
<name>A0A377PPN7_HAFAL</name>
<dbReference type="AlphaFoldDB" id="A0A377PPN7"/>
<protein>
    <submittedName>
        <fullName evidence="1">Uncharacterized protein</fullName>
    </submittedName>
</protein>
<evidence type="ECO:0000313" key="1">
    <source>
        <dbReference type="EMBL" id="STQ81283.1"/>
    </source>
</evidence>
<sequence length="216" mass="23436">MNLIDLDVLDYNNEPVGLEIIRLNSEIVHLSKNTNIKLYTSLVHLGVPDIASALDISNAMPVNSMAYIPISASNTGIGVKLFNTSAVSISPAILYAYKNQSNRTKFIMMSELFNMHRYIYSTGSNDTGWGGCEAVQGSIRVGAEYGVTALSNFNYDGVYYLDSSAMTAISEIPYNGGGFIEIVKSATSKFYKVYGTGSDSKILMKSSAATNWATIN</sequence>
<dbReference type="RefSeq" id="WP_043494581.1">
    <property type="nucleotide sequence ID" value="NZ_CALJTU010000061.1"/>
</dbReference>
<gene>
    <name evidence="1" type="ORF">NCTC8105_03463</name>
</gene>
<reference evidence="1 2" key="1">
    <citation type="submission" date="2018-06" db="EMBL/GenBank/DDBJ databases">
        <authorList>
            <consortium name="Pathogen Informatics"/>
            <person name="Doyle S."/>
        </authorList>
    </citation>
    <scope>NUCLEOTIDE SEQUENCE [LARGE SCALE GENOMIC DNA]</scope>
    <source>
        <strain evidence="1 2">NCTC8105</strain>
    </source>
</reference>
<organism evidence="1 2">
    <name type="scientific">Hafnia alvei</name>
    <dbReference type="NCBI Taxonomy" id="569"/>
    <lineage>
        <taxon>Bacteria</taxon>
        <taxon>Pseudomonadati</taxon>
        <taxon>Pseudomonadota</taxon>
        <taxon>Gammaproteobacteria</taxon>
        <taxon>Enterobacterales</taxon>
        <taxon>Hafniaceae</taxon>
        <taxon>Hafnia</taxon>
    </lineage>
</organism>
<evidence type="ECO:0000313" key="2">
    <source>
        <dbReference type="Proteomes" id="UP000254821"/>
    </source>
</evidence>